<evidence type="ECO:0000313" key="3">
    <source>
        <dbReference type="Ensembl" id="ENSPNAP00000030191.1"/>
    </source>
</evidence>
<dbReference type="InterPro" id="IPR009003">
    <property type="entry name" value="Peptidase_S1_PA"/>
</dbReference>
<dbReference type="InterPro" id="IPR001314">
    <property type="entry name" value="Peptidase_S1A"/>
</dbReference>
<dbReference type="Ensembl" id="ENSPNAT00000036003.2">
    <property type="protein sequence ID" value="ENSPNAP00000030191.1"/>
    <property type="gene ID" value="ENSPNAG00000016776.2"/>
</dbReference>
<evidence type="ECO:0000259" key="2">
    <source>
        <dbReference type="PROSITE" id="PS50240"/>
    </source>
</evidence>
<dbReference type="PRINTS" id="PR00722">
    <property type="entry name" value="CHYMOTRYPSIN"/>
</dbReference>
<evidence type="ECO:0000313" key="4">
    <source>
        <dbReference type="Proteomes" id="UP001501920"/>
    </source>
</evidence>
<dbReference type="GO" id="GO:0004252">
    <property type="term" value="F:serine-type endopeptidase activity"/>
    <property type="evidence" value="ECO:0007669"/>
    <property type="project" value="InterPro"/>
</dbReference>
<dbReference type="GeneTree" id="ENSGT00390000009571"/>
<dbReference type="PROSITE" id="PS50240">
    <property type="entry name" value="TRYPSIN_DOM"/>
    <property type="match status" value="1"/>
</dbReference>
<dbReference type="SMART" id="SM00020">
    <property type="entry name" value="Tryp_SPc"/>
    <property type="match status" value="1"/>
</dbReference>
<dbReference type="Gene3D" id="2.40.10.10">
    <property type="entry name" value="Trypsin-like serine proteases"/>
    <property type="match status" value="1"/>
</dbReference>
<dbReference type="PROSITE" id="PS00134">
    <property type="entry name" value="TRYPSIN_HIS"/>
    <property type="match status" value="1"/>
</dbReference>
<keyword evidence="4" id="KW-1185">Reference proteome</keyword>
<protein>
    <recommendedName>
        <fullName evidence="2">Peptidase S1 domain-containing protein</fullName>
    </recommendedName>
</protein>
<dbReference type="InterPro" id="IPR018114">
    <property type="entry name" value="TRYPSIN_HIS"/>
</dbReference>
<dbReference type="GO" id="GO:0006508">
    <property type="term" value="P:proteolysis"/>
    <property type="evidence" value="ECO:0007669"/>
    <property type="project" value="InterPro"/>
</dbReference>
<sequence>MVGAEQVLKSDMFGLFSPVQELKTFNMEKTAFLILSLWAAGVTSSVVEKRLVSAITCPDTERLHHARVVYEFRDGKSMTCGGTLIDKRWVITASHCYGGEDGTLKVELGGHPKTAVKKQLRIASNNIILYAKSSSEEPIMLLKLPESVKNINPAVLPPGDCMAPTDGDELQVSGRGATTAEGGPGVKDLMCLEVKTLSKNHCPDLAGTSYEKFTHIYCGGGVGGAEIKACKGDSGSGFLKKEMISKSFFVFWSKEKKADVLYGVLISGHEACEDKFVFVDLCAKKIKKWIQKLVS</sequence>
<dbReference type="OMA" id="HYFRISA"/>
<dbReference type="InterPro" id="IPR043504">
    <property type="entry name" value="Peptidase_S1_PA_chymotrypsin"/>
</dbReference>
<keyword evidence="1" id="KW-1015">Disulfide bond</keyword>
<reference evidence="3 4" key="1">
    <citation type="submission" date="2020-10" db="EMBL/GenBank/DDBJ databases">
        <title>Pygocentrus nattereri (red-bellied piranha) genome, fPygNat1, primary haplotype.</title>
        <authorList>
            <person name="Myers G."/>
            <person name="Meyer A."/>
            <person name="Karagic N."/>
            <person name="Pippel M."/>
            <person name="Winkler S."/>
            <person name="Tracey A."/>
            <person name="Wood J."/>
            <person name="Formenti G."/>
            <person name="Howe K."/>
            <person name="Fedrigo O."/>
            <person name="Jarvis E.D."/>
        </authorList>
    </citation>
    <scope>NUCLEOTIDE SEQUENCE [LARGE SCALE GENOMIC DNA]</scope>
</reference>
<dbReference type="InterPro" id="IPR001254">
    <property type="entry name" value="Trypsin_dom"/>
</dbReference>
<dbReference type="STRING" id="42514.ENSPNAP00000030191"/>
<dbReference type="PANTHER" id="PTHR24271:SF48">
    <property type="entry name" value="KALLIKREIN-14"/>
    <property type="match status" value="1"/>
</dbReference>
<accession>A0A3B4E4E5</accession>
<reference evidence="3" key="3">
    <citation type="submission" date="2025-09" db="UniProtKB">
        <authorList>
            <consortium name="Ensembl"/>
        </authorList>
    </citation>
    <scope>IDENTIFICATION</scope>
</reference>
<dbReference type="Proteomes" id="UP001501920">
    <property type="component" value="Chromosome 16"/>
</dbReference>
<dbReference type="PANTHER" id="PTHR24271">
    <property type="entry name" value="KALLIKREIN-RELATED"/>
    <property type="match status" value="1"/>
</dbReference>
<organism evidence="3 4">
    <name type="scientific">Pygocentrus nattereri</name>
    <name type="common">Red-bellied piranha</name>
    <dbReference type="NCBI Taxonomy" id="42514"/>
    <lineage>
        <taxon>Eukaryota</taxon>
        <taxon>Metazoa</taxon>
        <taxon>Chordata</taxon>
        <taxon>Craniata</taxon>
        <taxon>Vertebrata</taxon>
        <taxon>Euteleostomi</taxon>
        <taxon>Actinopterygii</taxon>
        <taxon>Neopterygii</taxon>
        <taxon>Teleostei</taxon>
        <taxon>Ostariophysi</taxon>
        <taxon>Characiformes</taxon>
        <taxon>Characoidei</taxon>
        <taxon>Pygocentrus</taxon>
    </lineage>
</organism>
<reference evidence="3" key="2">
    <citation type="submission" date="2025-08" db="UniProtKB">
        <authorList>
            <consortium name="Ensembl"/>
        </authorList>
    </citation>
    <scope>IDENTIFICATION</scope>
</reference>
<dbReference type="Pfam" id="PF00089">
    <property type="entry name" value="Trypsin"/>
    <property type="match status" value="1"/>
</dbReference>
<dbReference type="AlphaFoldDB" id="A0A3B4E4E5"/>
<evidence type="ECO:0000256" key="1">
    <source>
        <dbReference type="ARBA" id="ARBA00023157"/>
    </source>
</evidence>
<dbReference type="GO" id="GO:0030141">
    <property type="term" value="C:secretory granule"/>
    <property type="evidence" value="ECO:0007669"/>
    <property type="project" value="TreeGrafter"/>
</dbReference>
<dbReference type="SUPFAM" id="SSF50494">
    <property type="entry name" value="Trypsin-like serine proteases"/>
    <property type="match status" value="1"/>
</dbReference>
<proteinExistence type="predicted"/>
<name>A0A3B4E4E5_PYGNA</name>
<feature type="domain" description="Peptidase S1" evidence="2">
    <location>
        <begin position="51"/>
        <end position="295"/>
    </location>
</feature>